<evidence type="ECO:0000313" key="2">
    <source>
        <dbReference type="EMBL" id="TPE53294.1"/>
    </source>
</evidence>
<proteinExistence type="predicted"/>
<dbReference type="InterPro" id="IPR046879">
    <property type="entry name" value="KANL3/Tex30_Abhydrolase"/>
</dbReference>
<dbReference type="PANTHER" id="PTHR13136">
    <property type="entry name" value="TESTIS DEVELOPMENT PROTEIN PRTD"/>
    <property type="match status" value="1"/>
</dbReference>
<dbReference type="Gene3D" id="3.40.50.1820">
    <property type="entry name" value="alpha/beta hydrolase"/>
    <property type="match status" value="1"/>
</dbReference>
<dbReference type="Pfam" id="PF20408">
    <property type="entry name" value="Abhydrolase_11"/>
    <property type="match status" value="1"/>
</dbReference>
<dbReference type="EMBL" id="VFRP01000002">
    <property type="protein sequence ID" value="TPE53294.1"/>
    <property type="molecule type" value="Genomic_DNA"/>
</dbReference>
<dbReference type="SUPFAM" id="SSF53474">
    <property type="entry name" value="alpha/beta-Hydrolases"/>
    <property type="match status" value="1"/>
</dbReference>
<dbReference type="InterPro" id="IPR029058">
    <property type="entry name" value="AB_hydrolase_fold"/>
</dbReference>
<feature type="domain" description="KANL3/Tex30 alpha/beta hydrolase-like" evidence="1">
    <location>
        <begin position="14"/>
        <end position="207"/>
    </location>
</feature>
<dbReference type="GO" id="GO:0016787">
    <property type="term" value="F:hydrolase activity"/>
    <property type="evidence" value="ECO:0007669"/>
    <property type="project" value="UniProtKB-KW"/>
</dbReference>
<dbReference type="AlphaFoldDB" id="A0A501WYH0"/>
<protein>
    <submittedName>
        <fullName evidence="2">Alpha/beta fold hydrolase</fullName>
    </submittedName>
</protein>
<organism evidence="2 3">
    <name type="scientific">Amaricoccus solimangrovi</name>
    <dbReference type="NCBI Taxonomy" id="2589815"/>
    <lineage>
        <taxon>Bacteria</taxon>
        <taxon>Pseudomonadati</taxon>
        <taxon>Pseudomonadota</taxon>
        <taxon>Alphaproteobacteria</taxon>
        <taxon>Rhodobacterales</taxon>
        <taxon>Paracoccaceae</taxon>
        <taxon>Amaricoccus</taxon>
    </lineage>
</organism>
<accession>A0A501WYH0</accession>
<reference evidence="2 3" key="1">
    <citation type="submission" date="2019-06" db="EMBL/GenBank/DDBJ databases">
        <title>A novel bacterium of genus Amaricoccus, isolated from marine sediment.</title>
        <authorList>
            <person name="Huang H."/>
            <person name="Mo K."/>
            <person name="Hu Y."/>
        </authorList>
    </citation>
    <scope>NUCLEOTIDE SEQUENCE [LARGE SCALE GENOMIC DNA]</scope>
    <source>
        <strain evidence="2 3">HB172011</strain>
    </source>
</reference>
<evidence type="ECO:0000313" key="3">
    <source>
        <dbReference type="Proteomes" id="UP000319255"/>
    </source>
</evidence>
<keyword evidence="3" id="KW-1185">Reference proteome</keyword>
<gene>
    <name evidence="2" type="ORF">FJM51_02795</name>
</gene>
<name>A0A501WYH0_9RHOB</name>
<dbReference type="InterPro" id="IPR026555">
    <property type="entry name" value="NSL3/Tex30"/>
</dbReference>
<evidence type="ECO:0000259" key="1">
    <source>
        <dbReference type="Pfam" id="PF20408"/>
    </source>
</evidence>
<dbReference type="PANTHER" id="PTHR13136:SF11">
    <property type="entry name" value="TESTIS-EXPRESSED PROTEIN 30"/>
    <property type="match status" value="1"/>
</dbReference>
<keyword evidence="2" id="KW-0378">Hydrolase</keyword>
<comment type="caution">
    <text evidence="2">The sequence shown here is derived from an EMBL/GenBank/DDBJ whole genome shotgun (WGS) entry which is preliminary data.</text>
</comment>
<dbReference type="Proteomes" id="UP000319255">
    <property type="component" value="Unassembled WGS sequence"/>
</dbReference>
<sequence length="211" mass="22254">MMPDFLLDGPPGAPTLLLAHGAGAAMDSPAMTALAAALAGAGLRVARFEFDYMASRRRGTGRKPPPRAEKVIPEYRAAVADLAAEGPVLIGGKSMGGRVASMIADELRAEGRVAGLVCLGYPFHPPAKPEQRRTAHLEHLATPALIFQGTRDPFGTRAEVAGYRLSERIELVWLEDGDHDLRPRKSVSGLTAADHLATVAARTAAFAAARA</sequence>
<dbReference type="OrthoDB" id="652634at2"/>